<name>A0A415D5P8_9FIRM</name>
<comment type="subcellular location">
    <subcellularLocation>
        <location evidence="1">Cell membrane</location>
        <topology evidence="1">Multi-pass membrane protein</topology>
    </subcellularLocation>
</comment>
<evidence type="ECO:0000256" key="6">
    <source>
        <dbReference type="SAM" id="Phobius"/>
    </source>
</evidence>
<dbReference type="PANTHER" id="PTHR33545:SF3">
    <property type="entry name" value="UPF0750 MEMBRANE PROTEIN YQFU"/>
    <property type="match status" value="1"/>
</dbReference>
<dbReference type="GO" id="GO:0005886">
    <property type="term" value="C:plasma membrane"/>
    <property type="evidence" value="ECO:0007669"/>
    <property type="project" value="UniProtKB-SubCell"/>
</dbReference>
<organism evidence="7 8">
    <name type="scientific">[Ruminococcus] lactaris</name>
    <dbReference type="NCBI Taxonomy" id="46228"/>
    <lineage>
        <taxon>Bacteria</taxon>
        <taxon>Bacillati</taxon>
        <taxon>Bacillota</taxon>
        <taxon>Clostridia</taxon>
        <taxon>Lachnospirales</taxon>
        <taxon>Lachnospiraceae</taxon>
        <taxon>Mediterraneibacter</taxon>
    </lineage>
</organism>
<dbReference type="InterPro" id="IPR003740">
    <property type="entry name" value="YitT"/>
</dbReference>
<evidence type="ECO:0000313" key="8">
    <source>
        <dbReference type="Proteomes" id="UP000285832"/>
    </source>
</evidence>
<dbReference type="Gene3D" id="3.30.70.120">
    <property type="match status" value="1"/>
</dbReference>
<evidence type="ECO:0000256" key="2">
    <source>
        <dbReference type="ARBA" id="ARBA00022475"/>
    </source>
</evidence>
<feature type="transmembrane region" description="Helical" evidence="6">
    <location>
        <begin position="123"/>
        <end position="141"/>
    </location>
</feature>
<keyword evidence="3 6" id="KW-0812">Transmembrane</keyword>
<comment type="caution">
    <text evidence="7">The sequence shown here is derived from an EMBL/GenBank/DDBJ whole genome shotgun (WGS) entry which is preliminary data.</text>
</comment>
<keyword evidence="4 6" id="KW-1133">Transmembrane helix</keyword>
<evidence type="ECO:0000256" key="4">
    <source>
        <dbReference type="ARBA" id="ARBA00022989"/>
    </source>
</evidence>
<protein>
    <submittedName>
        <fullName evidence="7">YitT family protein</fullName>
    </submittedName>
</protein>
<accession>A0A415D5P8</accession>
<feature type="transmembrane region" description="Helical" evidence="6">
    <location>
        <begin position="201"/>
        <end position="220"/>
    </location>
</feature>
<feature type="transmembrane region" description="Helical" evidence="6">
    <location>
        <begin position="153"/>
        <end position="171"/>
    </location>
</feature>
<feature type="transmembrane region" description="Helical" evidence="6">
    <location>
        <begin position="54"/>
        <end position="77"/>
    </location>
</feature>
<dbReference type="InterPro" id="IPR051461">
    <property type="entry name" value="UPF0750_membrane"/>
</dbReference>
<evidence type="ECO:0000256" key="3">
    <source>
        <dbReference type="ARBA" id="ARBA00022692"/>
    </source>
</evidence>
<dbReference type="PANTHER" id="PTHR33545">
    <property type="entry name" value="UPF0750 MEMBRANE PROTEIN YITT-RELATED"/>
    <property type="match status" value="1"/>
</dbReference>
<evidence type="ECO:0000256" key="1">
    <source>
        <dbReference type="ARBA" id="ARBA00004651"/>
    </source>
</evidence>
<evidence type="ECO:0000256" key="5">
    <source>
        <dbReference type="ARBA" id="ARBA00023136"/>
    </source>
</evidence>
<evidence type="ECO:0000313" key="7">
    <source>
        <dbReference type="EMBL" id="RHJ61468.1"/>
    </source>
</evidence>
<dbReference type="Pfam" id="PF02588">
    <property type="entry name" value="YitT_membrane"/>
    <property type="match status" value="1"/>
</dbReference>
<sequence length="324" mass="36030">MNRQHLSLFPIQVRSSEKDSTVSDHWTFSLIYDRITHIFFTGGKDRLNKKLKVLLSYLAIVLGALMASFSVACILLPNDAIDYGTAGIAILISKMTGYSLSLCVLFVFLPFLIAGIIMLGKYFFAKALIGFAVYTLGLAYFEKIPFELNTEHFLAVAFGGAILGIGLSLILRNGGCIDGSEIFANIVVHQIYNKTGKDYSISYILIGFNLIVYLAVFVLISRDSAMLSLLVYIIATAIIDHFTDHFEAIKQITIITKDPDRIIRQIKEDLNKTCTIINSSGVIAGENKTLICYVNYFELQKVKTIISENKGTFSTVSTIEEILR</sequence>
<dbReference type="InterPro" id="IPR015867">
    <property type="entry name" value="N-reg_PII/ATP_PRibTrfase_C"/>
</dbReference>
<reference evidence="7 8" key="1">
    <citation type="submission" date="2018-08" db="EMBL/GenBank/DDBJ databases">
        <title>A genome reference for cultivated species of the human gut microbiota.</title>
        <authorList>
            <person name="Zou Y."/>
            <person name="Xue W."/>
            <person name="Luo G."/>
        </authorList>
    </citation>
    <scope>NUCLEOTIDE SEQUENCE [LARGE SCALE GENOMIC DNA]</scope>
    <source>
        <strain evidence="7 8">AM09-9</strain>
    </source>
</reference>
<dbReference type="Proteomes" id="UP000285832">
    <property type="component" value="Unassembled WGS sequence"/>
</dbReference>
<keyword evidence="2" id="KW-1003">Cell membrane</keyword>
<dbReference type="PIRSF" id="PIRSF006483">
    <property type="entry name" value="Membrane_protein_YitT"/>
    <property type="match status" value="1"/>
</dbReference>
<keyword evidence="5 6" id="KW-0472">Membrane</keyword>
<proteinExistence type="predicted"/>
<dbReference type="EMBL" id="QRMI01000016">
    <property type="protein sequence ID" value="RHJ61468.1"/>
    <property type="molecule type" value="Genomic_DNA"/>
</dbReference>
<gene>
    <name evidence="7" type="ORF">DW116_07545</name>
</gene>
<dbReference type="AlphaFoldDB" id="A0A415D5P8"/>
<feature type="transmembrane region" description="Helical" evidence="6">
    <location>
        <begin position="97"/>
        <end position="116"/>
    </location>
</feature>